<dbReference type="InParanoid" id="A0A1C7N0J9"/>
<dbReference type="Pfam" id="PF08241">
    <property type="entry name" value="Methyltransf_11"/>
    <property type="match status" value="1"/>
</dbReference>
<evidence type="ECO:0000313" key="6">
    <source>
        <dbReference type="Proteomes" id="UP000093000"/>
    </source>
</evidence>
<dbReference type="PANTHER" id="PTHR44942">
    <property type="entry name" value="METHYLTRANSF_11 DOMAIN-CONTAINING PROTEIN"/>
    <property type="match status" value="1"/>
</dbReference>
<dbReference type="InterPro" id="IPR029063">
    <property type="entry name" value="SAM-dependent_MTases_sf"/>
</dbReference>
<proteinExistence type="inferred from homology"/>
<comment type="caution">
    <text evidence="5">The sequence shown here is derived from an EMBL/GenBank/DDBJ whole genome shotgun (WGS) entry which is preliminary data.</text>
</comment>
<dbReference type="GO" id="GO:0008757">
    <property type="term" value="F:S-adenosylmethionine-dependent methyltransferase activity"/>
    <property type="evidence" value="ECO:0007669"/>
    <property type="project" value="InterPro"/>
</dbReference>
<dbReference type="InterPro" id="IPR013216">
    <property type="entry name" value="Methyltransf_11"/>
</dbReference>
<dbReference type="InterPro" id="IPR051052">
    <property type="entry name" value="Diverse_substrate_MTase"/>
</dbReference>
<sequence length="275" mass="31591">MSFLNAINYSGASYAKARPTYHHQIYSLIYRFHQGGHDLAVDVGTGTGQVAVELSKTFKKVYGLDPLEEQVNHGLARDNIIYQVGSAEDLSCFQDHSVDMITVGTAFHWFDHSAFFREVKRVLKRETGTLAVFGYFFPVIRDQPEATRLLKELQEGDFDRYANQNIRFMRNLYRDITFPFSCQQWYITPASEDTTHLSEPLDCSLMSNSMSLQELGNYLKTASPYNNYMNDPENKEKKDPVDQLMDNIVQVMQVKDKSTVVNLEWPTVLLLARND</sequence>
<dbReference type="GO" id="GO:0032259">
    <property type="term" value="P:methylation"/>
    <property type="evidence" value="ECO:0007669"/>
    <property type="project" value="UniProtKB-KW"/>
</dbReference>
<feature type="domain" description="Methyltransferase type 11" evidence="4">
    <location>
        <begin position="41"/>
        <end position="126"/>
    </location>
</feature>
<dbReference type="Gene3D" id="3.40.50.150">
    <property type="entry name" value="Vaccinia Virus protein VP39"/>
    <property type="match status" value="1"/>
</dbReference>
<evidence type="ECO:0000259" key="4">
    <source>
        <dbReference type="Pfam" id="PF08241"/>
    </source>
</evidence>
<comment type="similarity">
    <text evidence="1">Belongs to the methyltransferase superfamily.</text>
</comment>
<evidence type="ECO:0000256" key="1">
    <source>
        <dbReference type="ARBA" id="ARBA00008361"/>
    </source>
</evidence>
<keyword evidence="6" id="KW-1185">Reference proteome</keyword>
<dbReference type="AlphaFoldDB" id="A0A1C7N0J9"/>
<evidence type="ECO:0000256" key="2">
    <source>
        <dbReference type="ARBA" id="ARBA00022603"/>
    </source>
</evidence>
<evidence type="ECO:0000256" key="3">
    <source>
        <dbReference type="ARBA" id="ARBA00022679"/>
    </source>
</evidence>
<keyword evidence="2" id="KW-0489">Methyltransferase</keyword>
<organism evidence="5 6">
    <name type="scientific">Choanephora cucurbitarum</name>
    <dbReference type="NCBI Taxonomy" id="101091"/>
    <lineage>
        <taxon>Eukaryota</taxon>
        <taxon>Fungi</taxon>
        <taxon>Fungi incertae sedis</taxon>
        <taxon>Mucoromycota</taxon>
        <taxon>Mucoromycotina</taxon>
        <taxon>Mucoromycetes</taxon>
        <taxon>Mucorales</taxon>
        <taxon>Mucorineae</taxon>
        <taxon>Choanephoraceae</taxon>
        <taxon>Choanephoroideae</taxon>
        <taxon>Choanephora</taxon>
    </lineage>
</organism>
<evidence type="ECO:0000313" key="5">
    <source>
        <dbReference type="EMBL" id="OBZ82617.1"/>
    </source>
</evidence>
<dbReference type="CDD" id="cd02440">
    <property type="entry name" value="AdoMet_MTases"/>
    <property type="match status" value="1"/>
</dbReference>
<accession>A0A1C7N0J9</accession>
<dbReference type="STRING" id="101091.A0A1C7N0J9"/>
<protein>
    <recommendedName>
        <fullName evidence="4">Methyltransferase type 11 domain-containing protein</fullName>
    </recommendedName>
</protein>
<gene>
    <name evidence="5" type="ORF">A0J61_09328</name>
</gene>
<keyword evidence="3" id="KW-0808">Transferase</keyword>
<dbReference type="SUPFAM" id="SSF53335">
    <property type="entry name" value="S-adenosyl-L-methionine-dependent methyltransferases"/>
    <property type="match status" value="1"/>
</dbReference>
<dbReference type="PANTHER" id="PTHR44942:SF4">
    <property type="entry name" value="METHYLTRANSFERASE TYPE 11 DOMAIN-CONTAINING PROTEIN"/>
    <property type="match status" value="1"/>
</dbReference>
<reference evidence="5 6" key="1">
    <citation type="submission" date="2016-03" db="EMBL/GenBank/DDBJ databases">
        <title>Choanephora cucurbitarum.</title>
        <authorList>
            <person name="Min B."/>
            <person name="Park H."/>
            <person name="Park J.-H."/>
            <person name="Shin H.-D."/>
            <person name="Choi I.-G."/>
        </authorList>
    </citation>
    <scope>NUCLEOTIDE SEQUENCE [LARGE SCALE GENOMIC DNA]</scope>
    <source>
        <strain evidence="5 6">KUS-F28377</strain>
    </source>
</reference>
<dbReference type="OrthoDB" id="10027013at2759"/>
<name>A0A1C7N0J9_9FUNG</name>
<dbReference type="Proteomes" id="UP000093000">
    <property type="component" value="Unassembled WGS sequence"/>
</dbReference>
<dbReference type="EMBL" id="LUGH01000826">
    <property type="protein sequence ID" value="OBZ82617.1"/>
    <property type="molecule type" value="Genomic_DNA"/>
</dbReference>